<dbReference type="AlphaFoldDB" id="M2XPW9"/>
<evidence type="ECO:0000256" key="1">
    <source>
        <dbReference type="SAM" id="Coils"/>
    </source>
</evidence>
<accession>M2XPW9</accession>
<dbReference type="OrthoDB" id="10352121at2759"/>
<name>M2XPW9_GALSU</name>
<gene>
    <name evidence="2" type="ORF">Gasu_06710</name>
</gene>
<organism evidence="2 3">
    <name type="scientific">Galdieria sulphuraria</name>
    <name type="common">Red alga</name>
    <dbReference type="NCBI Taxonomy" id="130081"/>
    <lineage>
        <taxon>Eukaryota</taxon>
        <taxon>Rhodophyta</taxon>
        <taxon>Bangiophyceae</taxon>
        <taxon>Galdieriales</taxon>
        <taxon>Galdieriaceae</taxon>
        <taxon>Galdieria</taxon>
    </lineage>
</organism>
<sequence>MGEASRVLVTNQNLKDIEKMLSESVQRVIEGSRYSHLSTSRRNTVATFVARKTNSFLQLLATNCREATEEEIPVESVDSKLIRQVEELTTQLNSVEQQLIKERKVKAQEYETLMEENLKQRYRVHDSTEDSLEEVNNNQVISEQISTENIEKLYECLMEEWKKAKDFSSFEDKLSKVSIVLQNMSRTDMNSLRPVLESVSNILRRVDSQKSSQFARDSSEGAFASSVEGKLLKILHSSDISSTFNIDC</sequence>
<evidence type="ECO:0000313" key="3">
    <source>
        <dbReference type="Proteomes" id="UP000030680"/>
    </source>
</evidence>
<dbReference type="RefSeq" id="XP_005708782.1">
    <property type="nucleotide sequence ID" value="XM_005708725.1"/>
</dbReference>
<reference evidence="3" key="1">
    <citation type="journal article" date="2013" name="Science">
        <title>Gene transfer from bacteria and archaea facilitated evolution of an extremophilic eukaryote.</title>
        <authorList>
            <person name="Schonknecht G."/>
            <person name="Chen W.H."/>
            <person name="Ternes C.M."/>
            <person name="Barbier G.G."/>
            <person name="Shrestha R.P."/>
            <person name="Stanke M."/>
            <person name="Brautigam A."/>
            <person name="Baker B.J."/>
            <person name="Banfield J.F."/>
            <person name="Garavito R.M."/>
            <person name="Carr K."/>
            <person name="Wilkerson C."/>
            <person name="Rensing S.A."/>
            <person name="Gagneul D."/>
            <person name="Dickenson N.E."/>
            <person name="Oesterhelt C."/>
            <person name="Lercher M.J."/>
            <person name="Weber A.P."/>
        </authorList>
    </citation>
    <scope>NUCLEOTIDE SEQUENCE [LARGE SCALE GENOMIC DNA]</scope>
    <source>
        <strain evidence="3">074W</strain>
    </source>
</reference>
<dbReference type="Proteomes" id="UP000030680">
    <property type="component" value="Unassembled WGS sequence"/>
</dbReference>
<dbReference type="Gramene" id="EME32262">
    <property type="protein sequence ID" value="EME32262"/>
    <property type="gene ID" value="Gasu_06710"/>
</dbReference>
<feature type="coiled-coil region" evidence="1">
    <location>
        <begin position="78"/>
        <end position="105"/>
    </location>
</feature>
<dbReference type="EMBL" id="KB454487">
    <property type="protein sequence ID" value="EME32262.1"/>
    <property type="molecule type" value="Genomic_DNA"/>
</dbReference>
<proteinExistence type="predicted"/>
<dbReference type="GeneID" id="17090854"/>
<keyword evidence="1" id="KW-0175">Coiled coil</keyword>
<dbReference type="KEGG" id="gsl:Gasu_06710"/>
<evidence type="ECO:0000313" key="2">
    <source>
        <dbReference type="EMBL" id="EME32262.1"/>
    </source>
</evidence>
<keyword evidence="3" id="KW-1185">Reference proteome</keyword>
<protein>
    <submittedName>
        <fullName evidence="2">Uncharacterized protein</fullName>
    </submittedName>
</protein>